<keyword evidence="6" id="KW-1185">Reference proteome</keyword>
<name>A0A7R6P4G4_9GAMM</name>
<evidence type="ECO:0000313" key="5">
    <source>
        <dbReference type="EMBL" id="BBB25809.1"/>
    </source>
</evidence>
<dbReference type="InterPro" id="IPR000160">
    <property type="entry name" value="GGDEF_dom"/>
</dbReference>
<proteinExistence type="predicted"/>
<dbReference type="Pfam" id="PF00990">
    <property type="entry name" value="GGDEF"/>
    <property type="match status" value="1"/>
</dbReference>
<reference evidence="5 6" key="1">
    <citation type="journal article" date="2008" name="Int. J. Syst. Evol. Microbiol.">
        <title>Amphritea japonica sp. nov. and Amphritea balenae sp. nov., isolated from the sediment adjacent to sperm whale carcasses off Kagoshima, Japan.</title>
        <authorList>
            <person name="Miyazaki M."/>
            <person name="Nogi Y."/>
            <person name="Fujiwara Y."/>
            <person name="Kawato M."/>
            <person name="Nagahama T."/>
            <person name="Kubokawa K."/>
            <person name="Horikoshi K."/>
        </authorList>
    </citation>
    <scope>NUCLEOTIDE SEQUENCE [LARGE SCALE GENOMIC DNA]</scope>
    <source>
        <strain evidence="5 6">ATCC BAA-1530</strain>
    </source>
</reference>
<dbReference type="PANTHER" id="PTHR45138:SF9">
    <property type="entry name" value="DIGUANYLATE CYCLASE DGCM-RELATED"/>
    <property type="match status" value="1"/>
</dbReference>
<comment type="catalytic activity">
    <reaction evidence="3">
        <text>2 GTP = 3',3'-c-di-GMP + 2 diphosphate</text>
        <dbReference type="Rhea" id="RHEA:24898"/>
        <dbReference type="ChEBI" id="CHEBI:33019"/>
        <dbReference type="ChEBI" id="CHEBI:37565"/>
        <dbReference type="ChEBI" id="CHEBI:58805"/>
        <dbReference type="EC" id="2.7.7.65"/>
    </reaction>
</comment>
<dbReference type="EMBL" id="AP014545">
    <property type="protein sequence ID" value="BBB25809.1"/>
    <property type="molecule type" value="Genomic_DNA"/>
</dbReference>
<organism evidence="5 6">
    <name type="scientific">Amphritea japonica ATCC BAA-1530</name>
    <dbReference type="NCBI Taxonomy" id="1278309"/>
    <lineage>
        <taxon>Bacteria</taxon>
        <taxon>Pseudomonadati</taxon>
        <taxon>Pseudomonadota</taxon>
        <taxon>Gammaproteobacteria</taxon>
        <taxon>Oceanospirillales</taxon>
        <taxon>Oceanospirillaceae</taxon>
        <taxon>Amphritea</taxon>
    </lineage>
</organism>
<feature type="domain" description="GGDEF" evidence="4">
    <location>
        <begin position="212"/>
        <end position="347"/>
    </location>
</feature>
<dbReference type="InterPro" id="IPR029787">
    <property type="entry name" value="Nucleotide_cyclase"/>
</dbReference>
<accession>A0A7R6P4G4</accession>
<evidence type="ECO:0000256" key="2">
    <source>
        <dbReference type="ARBA" id="ARBA00012528"/>
    </source>
</evidence>
<evidence type="ECO:0000256" key="1">
    <source>
        <dbReference type="ARBA" id="ARBA00001946"/>
    </source>
</evidence>
<dbReference type="CDD" id="cd01949">
    <property type="entry name" value="GGDEF"/>
    <property type="match status" value="1"/>
</dbReference>
<dbReference type="GO" id="GO:0052621">
    <property type="term" value="F:diguanylate cyclase activity"/>
    <property type="evidence" value="ECO:0007669"/>
    <property type="project" value="UniProtKB-EC"/>
</dbReference>
<dbReference type="EC" id="2.7.7.65" evidence="2"/>
<dbReference type="FunFam" id="3.30.70.270:FF:000001">
    <property type="entry name" value="Diguanylate cyclase domain protein"/>
    <property type="match status" value="1"/>
</dbReference>
<comment type="cofactor">
    <cofactor evidence="1">
        <name>Mg(2+)</name>
        <dbReference type="ChEBI" id="CHEBI:18420"/>
    </cofactor>
</comment>
<dbReference type="AlphaFoldDB" id="A0A7R6P4G4"/>
<dbReference type="Gene3D" id="3.30.70.270">
    <property type="match status" value="1"/>
</dbReference>
<evidence type="ECO:0000259" key="4">
    <source>
        <dbReference type="PROSITE" id="PS50887"/>
    </source>
</evidence>
<dbReference type="OrthoDB" id="9812260at2"/>
<dbReference type="RefSeq" id="WP_019621408.1">
    <property type="nucleotide sequence ID" value="NZ_AP014545.1"/>
</dbReference>
<sequence length="354" mass="39773">MVKNKPNPYFDDSYDKAAANLRLALSVLAEHRLPSSPVNFRLAYDLIDGRSRSLNDEFKEVVSAPNTDLNDGLWALYRKFYIQDEEALELIRSELEGIVSGVVNECGTANGDLQGYSERLSSLADLMSSDAKSELTLATVRKTIEDTREVAESQQQLGTQLTDVLKEVREIRKVINQVRDESHIDSLTGVSNRRAFDLALDSSIDKSLERKEPLCLLLCDIDSFKQFNDTYGHLIGDKVLQYVAKQLKKSIKGRDFVSRFGGEEFAIILPQTPLQNAEIVAEQLRVIVSKSKLRKAKSGDVYGHVTLSFGVAELDPDETRNDLIERADRALYRAKKNGRNRVEVSSIGDNDQRE</sequence>
<dbReference type="PROSITE" id="PS50887">
    <property type="entry name" value="GGDEF"/>
    <property type="match status" value="1"/>
</dbReference>
<dbReference type="NCBIfam" id="TIGR00254">
    <property type="entry name" value="GGDEF"/>
    <property type="match status" value="1"/>
</dbReference>
<protein>
    <recommendedName>
        <fullName evidence="2">diguanylate cyclase</fullName>
        <ecNumber evidence="2">2.7.7.65</ecNumber>
    </recommendedName>
</protein>
<dbReference type="SUPFAM" id="SSF55073">
    <property type="entry name" value="Nucleotide cyclase"/>
    <property type="match status" value="1"/>
</dbReference>
<dbReference type="SMART" id="SM00267">
    <property type="entry name" value="GGDEF"/>
    <property type="match status" value="1"/>
</dbReference>
<gene>
    <name evidence="5" type="ORF">AMJAP_1214</name>
</gene>
<evidence type="ECO:0000313" key="6">
    <source>
        <dbReference type="Proteomes" id="UP000595663"/>
    </source>
</evidence>
<dbReference type="Proteomes" id="UP000595663">
    <property type="component" value="Chromosome"/>
</dbReference>
<dbReference type="KEGG" id="ajp:AMJAP_1214"/>
<dbReference type="PANTHER" id="PTHR45138">
    <property type="entry name" value="REGULATORY COMPONENTS OF SENSORY TRANSDUCTION SYSTEM"/>
    <property type="match status" value="1"/>
</dbReference>
<dbReference type="InterPro" id="IPR043128">
    <property type="entry name" value="Rev_trsase/Diguanyl_cyclase"/>
</dbReference>
<dbReference type="InterPro" id="IPR050469">
    <property type="entry name" value="Diguanylate_Cyclase"/>
</dbReference>
<evidence type="ECO:0000256" key="3">
    <source>
        <dbReference type="ARBA" id="ARBA00034247"/>
    </source>
</evidence>